<gene>
    <name evidence="3" type="ORF">DD237_007243</name>
    <name evidence="2" type="ORF">DD238_006977</name>
</gene>
<dbReference type="AlphaFoldDB" id="A0A3M6VHP3"/>
<dbReference type="Proteomes" id="UP000282087">
    <property type="component" value="Unassembled WGS sequence"/>
</dbReference>
<name>A0A3M6VHP3_9STRA</name>
<keyword evidence="4" id="KW-1185">Reference proteome</keyword>
<dbReference type="VEuPathDB" id="FungiDB:DD237_007243"/>
<evidence type="ECO:0000313" key="3">
    <source>
        <dbReference type="EMBL" id="RQM13113.1"/>
    </source>
</evidence>
<dbReference type="STRING" id="542832.A0A3M6VHP3"/>
<dbReference type="EMBL" id="QKXF01000286">
    <property type="protein sequence ID" value="RQM13113.1"/>
    <property type="molecule type" value="Genomic_DNA"/>
</dbReference>
<evidence type="ECO:0000313" key="5">
    <source>
        <dbReference type="Proteomes" id="UP000286097"/>
    </source>
</evidence>
<protein>
    <recommendedName>
        <fullName evidence="1">Reverse transcriptase Ty1/copia-type domain-containing protein</fullName>
    </recommendedName>
</protein>
<organism evidence="2 4">
    <name type="scientific">Peronospora effusa</name>
    <dbReference type="NCBI Taxonomy" id="542832"/>
    <lineage>
        <taxon>Eukaryota</taxon>
        <taxon>Sar</taxon>
        <taxon>Stramenopiles</taxon>
        <taxon>Oomycota</taxon>
        <taxon>Peronosporomycetes</taxon>
        <taxon>Peronosporales</taxon>
        <taxon>Peronosporaceae</taxon>
        <taxon>Peronospora</taxon>
    </lineage>
</organism>
<dbReference type="EMBL" id="QLLG01000356">
    <property type="protein sequence ID" value="RMX63870.1"/>
    <property type="molecule type" value="Genomic_DNA"/>
</dbReference>
<reference evidence="4 5" key="1">
    <citation type="submission" date="2018-06" db="EMBL/GenBank/DDBJ databases">
        <title>Comparative genomics of downy mildews reveals potential adaptations to biotrophy.</title>
        <authorList>
            <person name="Fletcher K."/>
            <person name="Klosterman S.J."/>
            <person name="Derevnina L."/>
            <person name="Martin F."/>
            <person name="Koike S."/>
            <person name="Reyes Chin-Wo S."/>
            <person name="Mou B."/>
            <person name="Michelmore R."/>
        </authorList>
    </citation>
    <scope>NUCLEOTIDE SEQUENCE [LARGE SCALE GENOMIC DNA]</scope>
    <source>
        <strain evidence="3 5">R13</strain>
        <strain evidence="2 4">R14</strain>
    </source>
</reference>
<proteinExistence type="predicted"/>
<evidence type="ECO:0000259" key="1">
    <source>
        <dbReference type="Pfam" id="PF07727"/>
    </source>
</evidence>
<dbReference type="Pfam" id="PF07727">
    <property type="entry name" value="RVT_2"/>
    <property type="match status" value="1"/>
</dbReference>
<dbReference type="Proteomes" id="UP000286097">
    <property type="component" value="Unassembled WGS sequence"/>
</dbReference>
<evidence type="ECO:0000313" key="2">
    <source>
        <dbReference type="EMBL" id="RMX63870.1"/>
    </source>
</evidence>
<dbReference type="InterPro" id="IPR013103">
    <property type="entry name" value="RVT_2"/>
</dbReference>
<accession>A0A3M6VHP3</accession>
<evidence type="ECO:0000313" key="4">
    <source>
        <dbReference type="Proteomes" id="UP000282087"/>
    </source>
</evidence>
<sequence>MKEQVLCVIPEGMSLNGEINCLELVKALYSLKQALRVWKETFDESVCSMGFQLSVLDPDDHCVLVLVYVDDVLVTENSPKLIARTKVISRHAFKLLKAASVLLFLESNFWTVQMKA</sequence>
<feature type="domain" description="Reverse transcriptase Ty1/copia-type" evidence="1">
    <location>
        <begin position="2"/>
        <end position="109"/>
    </location>
</feature>
<comment type="caution">
    <text evidence="2">The sequence shown here is derived from an EMBL/GenBank/DDBJ whole genome shotgun (WGS) entry which is preliminary data.</text>
</comment>